<reference evidence="8 9" key="1">
    <citation type="submission" date="2018-11" db="EMBL/GenBank/DDBJ databases">
        <title>Gemmobacter sp. nov., YIM 102744-1 draft genome.</title>
        <authorList>
            <person name="Li G."/>
            <person name="Jiang Y."/>
        </authorList>
    </citation>
    <scope>NUCLEOTIDE SEQUENCE [LARGE SCALE GENOMIC DNA]</scope>
    <source>
        <strain evidence="8 9">YIM 102744-1</strain>
    </source>
</reference>
<dbReference type="InterPro" id="IPR020615">
    <property type="entry name" value="Thiolase_acyl_enz_int_AS"/>
</dbReference>
<name>A0A3P3DMK5_9RHOB</name>
<keyword evidence="3 5" id="KW-0012">Acyltransferase</keyword>
<proteinExistence type="inferred from homology"/>
<evidence type="ECO:0000313" key="9">
    <source>
        <dbReference type="Proteomes" id="UP000282125"/>
    </source>
</evidence>
<dbReference type="AlphaFoldDB" id="A0A3P3DMK5"/>
<feature type="domain" description="Thiolase C-terminal" evidence="7">
    <location>
        <begin position="280"/>
        <end position="402"/>
    </location>
</feature>
<dbReference type="InterPro" id="IPR002155">
    <property type="entry name" value="Thiolase"/>
</dbReference>
<gene>
    <name evidence="8" type="ORF">EG244_08430</name>
</gene>
<protein>
    <submittedName>
        <fullName evidence="8">Acetyl-CoA C-acetyltransferase</fullName>
        <ecNumber evidence="8">2.3.1.9</ecNumber>
    </submittedName>
</protein>
<dbReference type="InterPro" id="IPR020610">
    <property type="entry name" value="Thiolase_AS"/>
</dbReference>
<evidence type="ECO:0000313" key="8">
    <source>
        <dbReference type="EMBL" id="RRH75500.1"/>
    </source>
</evidence>
<dbReference type="NCBIfam" id="TIGR01930">
    <property type="entry name" value="AcCoA-C-Actrans"/>
    <property type="match status" value="1"/>
</dbReference>
<evidence type="ECO:0000256" key="2">
    <source>
        <dbReference type="ARBA" id="ARBA00022679"/>
    </source>
</evidence>
<evidence type="ECO:0000256" key="4">
    <source>
        <dbReference type="PIRSR" id="PIRSR000429-1"/>
    </source>
</evidence>
<dbReference type="Pfam" id="PF00108">
    <property type="entry name" value="Thiolase_N"/>
    <property type="match status" value="1"/>
</dbReference>
<dbReference type="PROSITE" id="PS00099">
    <property type="entry name" value="THIOLASE_3"/>
    <property type="match status" value="1"/>
</dbReference>
<evidence type="ECO:0000259" key="6">
    <source>
        <dbReference type="Pfam" id="PF00108"/>
    </source>
</evidence>
<dbReference type="CDD" id="cd00751">
    <property type="entry name" value="thiolase"/>
    <property type="match status" value="1"/>
</dbReference>
<dbReference type="Gene3D" id="3.40.47.10">
    <property type="match status" value="2"/>
</dbReference>
<feature type="domain" description="Thiolase N-terminal" evidence="6">
    <location>
        <begin position="5"/>
        <end position="233"/>
    </location>
</feature>
<feature type="active site" description="Proton acceptor" evidence="4">
    <location>
        <position position="359"/>
    </location>
</feature>
<dbReference type="GO" id="GO:0003985">
    <property type="term" value="F:acetyl-CoA C-acetyltransferase activity"/>
    <property type="evidence" value="ECO:0007669"/>
    <property type="project" value="UniProtKB-EC"/>
</dbReference>
<dbReference type="EC" id="2.3.1.9" evidence="8"/>
<keyword evidence="2 5" id="KW-0808">Transferase</keyword>
<dbReference type="PROSITE" id="PS00098">
    <property type="entry name" value="THIOLASE_1"/>
    <property type="match status" value="1"/>
</dbReference>
<dbReference type="EMBL" id="RRAZ01000010">
    <property type="protein sequence ID" value="RRH75500.1"/>
    <property type="molecule type" value="Genomic_DNA"/>
</dbReference>
<dbReference type="PANTHER" id="PTHR43365:SF1">
    <property type="entry name" value="ACETYL-COA C-ACYLTRANSFERASE"/>
    <property type="match status" value="1"/>
</dbReference>
<dbReference type="InterPro" id="IPR020613">
    <property type="entry name" value="Thiolase_CS"/>
</dbReference>
<dbReference type="Pfam" id="PF02803">
    <property type="entry name" value="Thiolase_C"/>
    <property type="match status" value="1"/>
</dbReference>
<dbReference type="PANTHER" id="PTHR43365">
    <property type="entry name" value="BLR7806 PROTEIN"/>
    <property type="match status" value="1"/>
</dbReference>
<sequence length="403" mass="42311">MEEAYIYDAARTPRGKGRPDGSLHEVSPVRLSAGILNAIKDRNNLDTAAVEDVIWGNVTQVGEQGACLARTAVLASEFAESVPGLSINRFCASGMEAVNLAANQVRGGAGMAYVAGGVESMSRVPMASDGGAIAVDPQVAVGNYFVPQGISADVIATEYGFSRAQADALSVESQRRAAQAWAEGRFAKSIVPVKDINGLTILDHDEYMRPGTTLENLGALKPAFQEWGEVMPGFDKIALMKYPHLERINHIHHAGNSSGIVDGAAAVLIGNKAFGEKYGLKPRARIRATAKIGTDPTIMLTGPVPVTEKILRDSGMSIRDIDLFEVNEAFASVVLRFQQAFGVDPAIVNVNGGSIAMGHPLGATGAMIIGALLDELERSGKGVGLATLCVASGMGAATIIERL</sequence>
<dbReference type="RefSeq" id="WP_124964563.1">
    <property type="nucleotide sequence ID" value="NZ_RRAZ01000010.1"/>
</dbReference>
<dbReference type="InterPro" id="IPR020617">
    <property type="entry name" value="Thiolase_C"/>
</dbReference>
<dbReference type="InterPro" id="IPR020616">
    <property type="entry name" value="Thiolase_N"/>
</dbReference>
<feature type="active site" description="Proton acceptor" evidence="4">
    <location>
        <position position="389"/>
    </location>
</feature>
<dbReference type="NCBIfam" id="NF006090">
    <property type="entry name" value="PRK08242.1"/>
    <property type="match status" value="1"/>
</dbReference>
<dbReference type="SUPFAM" id="SSF53901">
    <property type="entry name" value="Thiolase-like"/>
    <property type="match status" value="2"/>
</dbReference>
<accession>A0A3P3DMK5</accession>
<dbReference type="InterPro" id="IPR016039">
    <property type="entry name" value="Thiolase-like"/>
</dbReference>
<dbReference type="Proteomes" id="UP000282125">
    <property type="component" value="Unassembled WGS sequence"/>
</dbReference>
<evidence type="ECO:0000259" key="7">
    <source>
        <dbReference type="Pfam" id="PF02803"/>
    </source>
</evidence>
<evidence type="ECO:0000256" key="3">
    <source>
        <dbReference type="ARBA" id="ARBA00023315"/>
    </source>
</evidence>
<comment type="caution">
    <text evidence="8">The sequence shown here is derived from an EMBL/GenBank/DDBJ whole genome shotgun (WGS) entry which is preliminary data.</text>
</comment>
<feature type="active site" description="Acyl-thioester intermediate" evidence="4">
    <location>
        <position position="91"/>
    </location>
</feature>
<keyword evidence="9" id="KW-1185">Reference proteome</keyword>
<dbReference type="PIRSF" id="PIRSF000429">
    <property type="entry name" value="Ac-CoA_Ac_transf"/>
    <property type="match status" value="1"/>
</dbReference>
<dbReference type="OrthoDB" id="9764638at2"/>
<evidence type="ECO:0000256" key="5">
    <source>
        <dbReference type="RuleBase" id="RU003557"/>
    </source>
</evidence>
<comment type="similarity">
    <text evidence="1 5">Belongs to the thiolase-like superfamily. Thiolase family.</text>
</comment>
<dbReference type="PROSITE" id="PS00737">
    <property type="entry name" value="THIOLASE_2"/>
    <property type="match status" value="1"/>
</dbReference>
<organism evidence="8 9">
    <name type="scientific">Falsigemmobacter faecalis</name>
    <dbReference type="NCBI Taxonomy" id="2488730"/>
    <lineage>
        <taxon>Bacteria</taxon>
        <taxon>Pseudomonadati</taxon>
        <taxon>Pseudomonadota</taxon>
        <taxon>Alphaproteobacteria</taxon>
        <taxon>Rhodobacterales</taxon>
        <taxon>Paracoccaceae</taxon>
        <taxon>Falsigemmobacter</taxon>
    </lineage>
</organism>
<evidence type="ECO:0000256" key="1">
    <source>
        <dbReference type="ARBA" id="ARBA00010982"/>
    </source>
</evidence>